<evidence type="ECO:0000313" key="1">
    <source>
        <dbReference type="EMBL" id="XDU65862.1"/>
    </source>
</evidence>
<dbReference type="KEGG" id="lrug:AB8B22_05385"/>
<dbReference type="AlphaFoldDB" id="A0AB39VF86"/>
<proteinExistence type="predicted"/>
<reference evidence="1" key="1">
    <citation type="submission" date="2024-07" db="EMBL/GenBank/DDBJ databases">
        <authorList>
            <person name="Li X.-J."/>
            <person name="Wang X."/>
        </authorList>
    </citation>
    <scope>NUCLEOTIDE SEQUENCE</scope>
    <source>
        <strain evidence="1">HSP-334</strain>
    </source>
</reference>
<dbReference type="EMBL" id="CP165644">
    <property type="protein sequence ID" value="XDU65862.1"/>
    <property type="molecule type" value="Genomic_DNA"/>
</dbReference>
<name>A0AB39VF86_9FUSO</name>
<gene>
    <name evidence="1" type="ORF">AB8B22_05385</name>
</gene>
<accession>A0AB39VF86</accession>
<dbReference type="RefSeq" id="WP_369710348.1">
    <property type="nucleotide sequence ID" value="NZ_CP165644.1"/>
</dbReference>
<sequence>MRVSNKGVDGTRQMSPDWVKNVSSKLDKNNPVKKAVDEAIDNGKINTGLVGVDKKTGELIFIPTRITNIKK</sequence>
<protein>
    <submittedName>
        <fullName evidence="1">Uncharacterized protein</fullName>
    </submittedName>
</protein>
<organism evidence="1">
    <name type="scientific">Leptotrichia rugosa</name>
    <dbReference type="NCBI Taxonomy" id="3239302"/>
    <lineage>
        <taxon>Bacteria</taxon>
        <taxon>Fusobacteriati</taxon>
        <taxon>Fusobacteriota</taxon>
        <taxon>Fusobacteriia</taxon>
        <taxon>Fusobacteriales</taxon>
        <taxon>Leptotrichiaceae</taxon>
        <taxon>Leptotrichia</taxon>
    </lineage>
</organism>